<dbReference type="GO" id="GO:0000272">
    <property type="term" value="P:polysaccharide catabolic process"/>
    <property type="evidence" value="ECO:0007669"/>
    <property type="project" value="InterPro"/>
</dbReference>
<proteinExistence type="predicted"/>
<name>A0A1M7GFR7_RUMFL</name>
<accession>A0A1M7GFR7</accession>
<dbReference type="InterPro" id="IPR036439">
    <property type="entry name" value="Dockerin_dom_sf"/>
</dbReference>
<dbReference type="Proteomes" id="UP000184394">
    <property type="component" value="Unassembled WGS sequence"/>
</dbReference>
<dbReference type="RefSeq" id="WP_072947964.1">
    <property type="nucleotide sequence ID" value="NZ_FRCT01000001.1"/>
</dbReference>
<sequence length="615" mass="69880">MKKRILAAVIAAMCMTSVAPGYAFAETAPAADVVSAEEKYTFEMVQNMTEDEIKALFAEKGMTEKKGYSVWTKKKVAEVGDEQKIVILLKPDAKFVTADGREIVNESTEIMDIVKSDDDFREQMTYLTDAVGLPKDKVYLAGEYGEIHTEGNDEDGRVRRRYYRFHISYLFTENEELENSDIRNKITADALNYVQLSSYFNSIVIENPISYSSGDPTELKGTKQMTLADVKELAKKGDALDWSDFEEFKGRDVGSGLYIWQFELEKGFFIKVGGVTDKKPDYIELSRKYGKGIDIRTEDIDAYLKAQEAYYLTVTVLGEVKLFTTDYTCWLVRDDNSLYREYKFLSPNDIGSDINVVPGMKLKVNYSGILETFPGQFEDVYEVNVVSEDAGLIKGDSNCDGQVDMADVVFIMQALANPDRYGEKAEEYTGITELGKLNGDMNGDGLTVGDALAIQKKLLGLDETETLLDITRKKISDFIDESKINFTVIPKERIPEKYADKYVFINKNYCTSKERDTFDKFILQNEIDKGLIKYITYDLDDDHKVNKIVEKLYWYILDNDINASVSRFAGSNDPKFEDKVVISYNWREEDVKEKIDAFLEENNVDPELVISGGLE</sequence>
<dbReference type="AlphaFoldDB" id="A0A1M7GFR7"/>
<evidence type="ECO:0000313" key="3">
    <source>
        <dbReference type="Proteomes" id="UP000184394"/>
    </source>
</evidence>
<dbReference type="InterPro" id="IPR018247">
    <property type="entry name" value="EF_Hand_1_Ca_BS"/>
</dbReference>
<evidence type="ECO:0008006" key="4">
    <source>
        <dbReference type="Google" id="ProtNLM"/>
    </source>
</evidence>
<dbReference type="OrthoDB" id="1823249at2"/>
<reference evidence="2 3" key="1">
    <citation type="submission" date="2016-11" db="EMBL/GenBank/DDBJ databases">
        <authorList>
            <person name="Jaros S."/>
            <person name="Januszkiewicz K."/>
            <person name="Wedrychowicz H."/>
        </authorList>
    </citation>
    <scope>NUCLEOTIDE SEQUENCE [LARGE SCALE GENOMIC DNA]</scope>
    <source>
        <strain evidence="2 3">Y1</strain>
    </source>
</reference>
<dbReference type="Gene3D" id="1.10.1330.10">
    <property type="entry name" value="Dockerin domain"/>
    <property type="match status" value="1"/>
</dbReference>
<dbReference type="EMBL" id="FRCT01000001">
    <property type="protein sequence ID" value="SHM15061.1"/>
    <property type="molecule type" value="Genomic_DNA"/>
</dbReference>
<feature type="chain" id="PRO_5012748631" description="Dockerin domain-containing protein" evidence="1">
    <location>
        <begin position="26"/>
        <end position="615"/>
    </location>
</feature>
<dbReference type="SUPFAM" id="SSF63446">
    <property type="entry name" value="Type I dockerin domain"/>
    <property type="match status" value="1"/>
</dbReference>
<protein>
    <recommendedName>
        <fullName evidence="4">Dockerin domain-containing protein</fullName>
    </recommendedName>
</protein>
<evidence type="ECO:0000313" key="2">
    <source>
        <dbReference type="EMBL" id="SHM15061.1"/>
    </source>
</evidence>
<feature type="signal peptide" evidence="1">
    <location>
        <begin position="1"/>
        <end position="25"/>
    </location>
</feature>
<gene>
    <name evidence="2" type="ORF">SAMN04487860_101274</name>
</gene>
<dbReference type="PROSITE" id="PS00018">
    <property type="entry name" value="EF_HAND_1"/>
    <property type="match status" value="1"/>
</dbReference>
<organism evidence="2 3">
    <name type="scientific">Ruminococcus flavefaciens</name>
    <dbReference type="NCBI Taxonomy" id="1265"/>
    <lineage>
        <taxon>Bacteria</taxon>
        <taxon>Bacillati</taxon>
        <taxon>Bacillota</taxon>
        <taxon>Clostridia</taxon>
        <taxon>Eubacteriales</taxon>
        <taxon>Oscillospiraceae</taxon>
        <taxon>Ruminococcus</taxon>
    </lineage>
</organism>
<keyword evidence="1" id="KW-0732">Signal</keyword>
<dbReference type="CDD" id="cd14256">
    <property type="entry name" value="Dockerin_I"/>
    <property type="match status" value="1"/>
</dbReference>
<evidence type="ECO:0000256" key="1">
    <source>
        <dbReference type="SAM" id="SignalP"/>
    </source>
</evidence>